<evidence type="ECO:0000256" key="3">
    <source>
        <dbReference type="ARBA" id="ARBA00022840"/>
    </source>
</evidence>
<dbReference type="GO" id="GO:0005524">
    <property type="term" value="F:ATP binding"/>
    <property type="evidence" value="ECO:0007669"/>
    <property type="project" value="UniProtKB-KW"/>
</dbReference>
<evidence type="ECO:0000259" key="4">
    <source>
        <dbReference type="PROSITE" id="PS50893"/>
    </source>
</evidence>
<dbReference type="RefSeq" id="WP_072854637.1">
    <property type="nucleotide sequence ID" value="NZ_FQVI01000039.1"/>
</dbReference>
<accession>A0A1M5CEJ0</accession>
<organism evidence="5 6">
    <name type="scientific">Lactonifactor longoviformis DSM 17459</name>
    <dbReference type="NCBI Taxonomy" id="1122155"/>
    <lineage>
        <taxon>Bacteria</taxon>
        <taxon>Bacillati</taxon>
        <taxon>Bacillota</taxon>
        <taxon>Clostridia</taxon>
        <taxon>Eubacteriales</taxon>
        <taxon>Clostridiaceae</taxon>
        <taxon>Lactonifactor</taxon>
    </lineage>
</organism>
<dbReference type="InterPro" id="IPR003593">
    <property type="entry name" value="AAA+_ATPase"/>
</dbReference>
<reference evidence="5 6" key="1">
    <citation type="submission" date="2016-11" db="EMBL/GenBank/DDBJ databases">
        <authorList>
            <person name="Jaros S."/>
            <person name="Januszkiewicz K."/>
            <person name="Wedrychowicz H."/>
        </authorList>
    </citation>
    <scope>NUCLEOTIDE SEQUENCE [LARGE SCALE GENOMIC DNA]</scope>
    <source>
        <strain evidence="5 6">DSM 17459</strain>
    </source>
</reference>
<feature type="domain" description="ABC transporter" evidence="4">
    <location>
        <begin position="5"/>
        <end position="231"/>
    </location>
</feature>
<dbReference type="PANTHER" id="PTHR42711">
    <property type="entry name" value="ABC TRANSPORTER ATP-BINDING PROTEIN"/>
    <property type="match status" value="1"/>
</dbReference>
<name>A0A1M5CEJ0_9CLOT</name>
<dbReference type="OrthoDB" id="9804819at2"/>
<proteinExistence type="predicted"/>
<dbReference type="PANTHER" id="PTHR42711:SF13">
    <property type="entry name" value="ABC TRANSPORTER, ATP-BINDING PROTEIN"/>
    <property type="match status" value="1"/>
</dbReference>
<dbReference type="InterPro" id="IPR027417">
    <property type="entry name" value="P-loop_NTPase"/>
</dbReference>
<dbReference type="InterPro" id="IPR050763">
    <property type="entry name" value="ABC_transporter_ATP-binding"/>
</dbReference>
<dbReference type="PROSITE" id="PS50893">
    <property type="entry name" value="ABC_TRANSPORTER_2"/>
    <property type="match status" value="1"/>
</dbReference>
<dbReference type="AlphaFoldDB" id="A0A1M5CEJ0"/>
<dbReference type="Gene3D" id="3.40.50.300">
    <property type="entry name" value="P-loop containing nucleotide triphosphate hydrolases"/>
    <property type="match status" value="1"/>
</dbReference>
<dbReference type="GO" id="GO:0016887">
    <property type="term" value="F:ATP hydrolysis activity"/>
    <property type="evidence" value="ECO:0007669"/>
    <property type="project" value="InterPro"/>
</dbReference>
<evidence type="ECO:0000313" key="6">
    <source>
        <dbReference type="Proteomes" id="UP000184245"/>
    </source>
</evidence>
<dbReference type="STRING" id="1122155.SAMN02745158_04110"/>
<protein>
    <submittedName>
        <fullName evidence="5">ABC-2 type transport system ATP-binding protein</fullName>
    </submittedName>
</protein>
<keyword evidence="1" id="KW-0813">Transport</keyword>
<dbReference type="PROSITE" id="PS00211">
    <property type="entry name" value="ABC_TRANSPORTER_1"/>
    <property type="match status" value="1"/>
</dbReference>
<keyword evidence="6" id="KW-1185">Reference proteome</keyword>
<dbReference type="EMBL" id="FQVI01000039">
    <property type="protein sequence ID" value="SHF53145.1"/>
    <property type="molecule type" value="Genomic_DNA"/>
</dbReference>
<sequence>MKEMIYLEDVCLDFGSSFSLDHLSFQVMPGEVFGFLGPSGAGKTTTMKLLTKQLLKKSGQIRILGKEIEKVERADYERIGILSDTSGLYERMTIEENLNFFAALRNVPKSSVRDTLENVRLYDQRKTLLKKCSKGMKQRAVLAASLLHKPELLFLDEPTSGLDPATIQEIHKMLRLLNRQGTTIFLTTHNMEEADKLCGRIGILHQGKLIAGGSPQELKLEYARDEIEVLTTDRETLKYPKNREGGERIRELLEQGRCLTVHSQEPNLEEIFLLLTGREF</sequence>
<dbReference type="InterPro" id="IPR017871">
    <property type="entry name" value="ABC_transporter-like_CS"/>
</dbReference>
<evidence type="ECO:0000256" key="1">
    <source>
        <dbReference type="ARBA" id="ARBA00022448"/>
    </source>
</evidence>
<dbReference type="SUPFAM" id="SSF52540">
    <property type="entry name" value="P-loop containing nucleoside triphosphate hydrolases"/>
    <property type="match status" value="1"/>
</dbReference>
<dbReference type="Pfam" id="PF00005">
    <property type="entry name" value="ABC_tran"/>
    <property type="match status" value="1"/>
</dbReference>
<dbReference type="CDD" id="cd03230">
    <property type="entry name" value="ABC_DR_subfamily_A"/>
    <property type="match status" value="1"/>
</dbReference>
<dbReference type="SMART" id="SM00382">
    <property type="entry name" value="AAA"/>
    <property type="match status" value="1"/>
</dbReference>
<dbReference type="InterPro" id="IPR003439">
    <property type="entry name" value="ABC_transporter-like_ATP-bd"/>
</dbReference>
<dbReference type="Proteomes" id="UP000184245">
    <property type="component" value="Unassembled WGS sequence"/>
</dbReference>
<gene>
    <name evidence="5" type="ORF">SAMN02745158_04110</name>
</gene>
<keyword evidence="2" id="KW-0547">Nucleotide-binding</keyword>
<evidence type="ECO:0000313" key="5">
    <source>
        <dbReference type="EMBL" id="SHF53145.1"/>
    </source>
</evidence>
<evidence type="ECO:0000256" key="2">
    <source>
        <dbReference type="ARBA" id="ARBA00022741"/>
    </source>
</evidence>
<keyword evidence="3 5" id="KW-0067">ATP-binding</keyword>